<dbReference type="Proteomes" id="UP001107558">
    <property type="component" value="Chromosome 4"/>
</dbReference>
<proteinExistence type="predicted"/>
<accession>A0A9J6BA82</accession>
<comment type="caution">
    <text evidence="2">The sequence shown here is derived from an EMBL/GenBank/DDBJ whole genome shotgun (WGS) entry which is preliminary data.</text>
</comment>
<protein>
    <submittedName>
        <fullName evidence="2">Uncharacterized protein</fullName>
    </submittedName>
</protein>
<feature type="chain" id="PRO_5039922851" evidence="1">
    <location>
        <begin position="20"/>
        <end position="197"/>
    </location>
</feature>
<organism evidence="2 3">
    <name type="scientific">Polypedilum vanderplanki</name>
    <name type="common">Sleeping chironomid midge</name>
    <dbReference type="NCBI Taxonomy" id="319348"/>
    <lineage>
        <taxon>Eukaryota</taxon>
        <taxon>Metazoa</taxon>
        <taxon>Ecdysozoa</taxon>
        <taxon>Arthropoda</taxon>
        <taxon>Hexapoda</taxon>
        <taxon>Insecta</taxon>
        <taxon>Pterygota</taxon>
        <taxon>Neoptera</taxon>
        <taxon>Endopterygota</taxon>
        <taxon>Diptera</taxon>
        <taxon>Nematocera</taxon>
        <taxon>Chironomoidea</taxon>
        <taxon>Chironomidae</taxon>
        <taxon>Chironominae</taxon>
        <taxon>Polypedilum</taxon>
        <taxon>Polypedilum</taxon>
    </lineage>
</organism>
<name>A0A9J6BA82_POLVA</name>
<reference evidence="2" key="1">
    <citation type="submission" date="2021-03" db="EMBL/GenBank/DDBJ databases">
        <title>Chromosome level genome of the anhydrobiotic midge Polypedilum vanderplanki.</title>
        <authorList>
            <person name="Yoshida Y."/>
            <person name="Kikawada T."/>
            <person name="Gusev O."/>
        </authorList>
    </citation>
    <scope>NUCLEOTIDE SEQUENCE</scope>
    <source>
        <strain evidence="2">NIAS01</strain>
        <tissue evidence="2">Whole body or cell culture</tissue>
    </source>
</reference>
<keyword evidence="1" id="KW-0732">Signal</keyword>
<feature type="signal peptide" evidence="1">
    <location>
        <begin position="1"/>
        <end position="19"/>
    </location>
</feature>
<evidence type="ECO:0000256" key="1">
    <source>
        <dbReference type="SAM" id="SignalP"/>
    </source>
</evidence>
<keyword evidence="3" id="KW-1185">Reference proteome</keyword>
<evidence type="ECO:0000313" key="3">
    <source>
        <dbReference type="Proteomes" id="UP001107558"/>
    </source>
</evidence>
<gene>
    <name evidence="2" type="ORF">PVAND_014615</name>
</gene>
<sequence length="197" mass="23210">MKLLAQFPFLSFLFLCIYSKIVTKTNDTLLNFYHFADEIITDNKTPEYSHLANVDRNCVKEKLKIDQNSEKVINERLATALLITVAHLCAKDPEAIYDKEINELPEKVMANLKDKTDCVKFSLKKFEPDDDLIKDFNIDEMKIPKDECIKKLQKTQYWKTNDLPQRDQRLNDLLCRLWNESKNIIFMPGGTDRIFRR</sequence>
<dbReference type="EMBL" id="JADBJN010000004">
    <property type="protein sequence ID" value="KAG5666597.1"/>
    <property type="molecule type" value="Genomic_DNA"/>
</dbReference>
<evidence type="ECO:0000313" key="2">
    <source>
        <dbReference type="EMBL" id="KAG5666597.1"/>
    </source>
</evidence>
<dbReference type="AlphaFoldDB" id="A0A9J6BA82"/>